<name>A0AC35EZ07_9BILA</name>
<evidence type="ECO:0000313" key="1">
    <source>
        <dbReference type="Proteomes" id="UP000887580"/>
    </source>
</evidence>
<sequence>MFPFHASNQPLAIHLMFSTRSIAVFFVAFILFFEISWRNFLCIHSFLFILSIVANFIFVNESPRWLRRHGKLSEYSTLVVDFGKKLGRTINGESSIFADDLESRDPEKRSPLPTPAELTALTGF</sequence>
<dbReference type="Proteomes" id="UP000887580">
    <property type="component" value="Unplaced"/>
</dbReference>
<dbReference type="WBParaSite" id="PS1159_v2.g12099.t1">
    <property type="protein sequence ID" value="PS1159_v2.g12099.t1"/>
    <property type="gene ID" value="PS1159_v2.g12099"/>
</dbReference>
<protein>
    <submittedName>
        <fullName evidence="2">Uncharacterized protein</fullName>
    </submittedName>
</protein>
<accession>A0AC35EZ07</accession>
<evidence type="ECO:0000313" key="2">
    <source>
        <dbReference type="WBParaSite" id="PS1159_v2.g12099.t1"/>
    </source>
</evidence>
<organism evidence="1 2">
    <name type="scientific">Panagrolaimus sp. PS1159</name>
    <dbReference type="NCBI Taxonomy" id="55785"/>
    <lineage>
        <taxon>Eukaryota</taxon>
        <taxon>Metazoa</taxon>
        <taxon>Ecdysozoa</taxon>
        <taxon>Nematoda</taxon>
        <taxon>Chromadorea</taxon>
        <taxon>Rhabditida</taxon>
        <taxon>Tylenchina</taxon>
        <taxon>Panagrolaimomorpha</taxon>
        <taxon>Panagrolaimoidea</taxon>
        <taxon>Panagrolaimidae</taxon>
        <taxon>Panagrolaimus</taxon>
    </lineage>
</organism>
<reference evidence="2" key="1">
    <citation type="submission" date="2022-11" db="UniProtKB">
        <authorList>
            <consortium name="WormBaseParasite"/>
        </authorList>
    </citation>
    <scope>IDENTIFICATION</scope>
</reference>
<proteinExistence type="predicted"/>